<feature type="chain" id="PRO_5024893230" evidence="2">
    <location>
        <begin position="25"/>
        <end position="165"/>
    </location>
</feature>
<reference evidence="3 4" key="1">
    <citation type="submission" date="2018-10" db="EMBL/GenBank/DDBJ databases">
        <title>Genomic Encyclopedia of Archaeal and Bacterial Type Strains, Phase II (KMG-II): from individual species to whole genera.</title>
        <authorList>
            <person name="Goeker M."/>
        </authorList>
    </citation>
    <scope>NUCLEOTIDE SEQUENCE [LARGE SCALE GENOMIC DNA]</scope>
    <source>
        <strain evidence="3 4">DSM 14954</strain>
    </source>
</reference>
<gene>
    <name evidence="3" type="ORF">C8N24_0310</name>
</gene>
<feature type="transmembrane region" description="Helical" evidence="1">
    <location>
        <begin position="107"/>
        <end position="129"/>
    </location>
</feature>
<protein>
    <submittedName>
        <fullName evidence="3">Uncharacterized protein</fullName>
    </submittedName>
</protein>
<dbReference type="EMBL" id="RBIL01000001">
    <property type="protein sequence ID" value="RKQ90505.1"/>
    <property type="molecule type" value="Genomic_DNA"/>
</dbReference>
<dbReference type="RefSeq" id="WP_121247226.1">
    <property type="nucleotide sequence ID" value="NZ_RBIL01000001.1"/>
</dbReference>
<keyword evidence="1" id="KW-1133">Transmembrane helix</keyword>
<keyword evidence="2" id="KW-0732">Signal</keyword>
<accession>A0A660L8B7</accession>
<dbReference type="Proteomes" id="UP000278962">
    <property type="component" value="Unassembled WGS sequence"/>
</dbReference>
<evidence type="ECO:0000256" key="1">
    <source>
        <dbReference type="SAM" id="Phobius"/>
    </source>
</evidence>
<feature type="signal peptide" evidence="2">
    <location>
        <begin position="1"/>
        <end position="24"/>
    </location>
</feature>
<proteinExistence type="predicted"/>
<feature type="transmembrane region" description="Helical" evidence="1">
    <location>
        <begin position="141"/>
        <end position="163"/>
    </location>
</feature>
<sequence length="165" mass="17130">MTARASTRAVAAAYAALWALTLTAATIALLAGVAAQVTPDGQRGGNVSETLSILTTNARMAAVTIAAALLLRIVREWRLIFDLVLGVLYAFNAAVVGVAIAEHGPAILPWLAHLPIEWAAFAISAGAYLQARNAPPSWSLLARYAALAAVTLTLAAVIESYALPL</sequence>
<organism evidence="3 4">
    <name type="scientific">Solirubrobacter pauli</name>
    <dbReference type="NCBI Taxonomy" id="166793"/>
    <lineage>
        <taxon>Bacteria</taxon>
        <taxon>Bacillati</taxon>
        <taxon>Actinomycetota</taxon>
        <taxon>Thermoleophilia</taxon>
        <taxon>Solirubrobacterales</taxon>
        <taxon>Solirubrobacteraceae</taxon>
        <taxon>Solirubrobacter</taxon>
    </lineage>
</organism>
<feature type="transmembrane region" description="Helical" evidence="1">
    <location>
        <begin position="83"/>
        <end position="101"/>
    </location>
</feature>
<keyword evidence="4" id="KW-1185">Reference proteome</keyword>
<keyword evidence="1" id="KW-0812">Transmembrane</keyword>
<feature type="transmembrane region" description="Helical" evidence="1">
    <location>
        <begin position="51"/>
        <end position="71"/>
    </location>
</feature>
<evidence type="ECO:0000313" key="4">
    <source>
        <dbReference type="Proteomes" id="UP000278962"/>
    </source>
</evidence>
<dbReference type="AlphaFoldDB" id="A0A660L8B7"/>
<evidence type="ECO:0000313" key="3">
    <source>
        <dbReference type="EMBL" id="RKQ90505.1"/>
    </source>
</evidence>
<evidence type="ECO:0000256" key="2">
    <source>
        <dbReference type="SAM" id="SignalP"/>
    </source>
</evidence>
<name>A0A660L8B7_9ACTN</name>
<comment type="caution">
    <text evidence="3">The sequence shown here is derived from an EMBL/GenBank/DDBJ whole genome shotgun (WGS) entry which is preliminary data.</text>
</comment>
<keyword evidence="1" id="KW-0472">Membrane</keyword>